<keyword evidence="3" id="KW-0804">Transcription</keyword>
<reference evidence="6" key="1">
    <citation type="submission" date="2021-01" db="EMBL/GenBank/DDBJ databases">
        <title>Adiantum capillus-veneris genome.</title>
        <authorList>
            <person name="Fang Y."/>
            <person name="Liao Q."/>
        </authorList>
    </citation>
    <scope>NUCLEOTIDE SEQUENCE</scope>
    <source>
        <strain evidence="6">H3</strain>
        <tissue evidence="6">Leaf</tissue>
    </source>
</reference>
<comment type="subcellular location">
    <subcellularLocation>
        <location evidence="1">Nucleus</location>
    </subcellularLocation>
</comment>
<dbReference type="GO" id="GO:0005634">
    <property type="term" value="C:nucleus"/>
    <property type="evidence" value="ECO:0007669"/>
    <property type="project" value="UniProtKB-SubCell"/>
</dbReference>
<dbReference type="Proteomes" id="UP000886520">
    <property type="component" value="Chromosome 18"/>
</dbReference>
<dbReference type="Gene3D" id="4.10.280.10">
    <property type="entry name" value="Helix-loop-helix DNA-binding domain"/>
    <property type="match status" value="1"/>
</dbReference>
<dbReference type="InterPro" id="IPR036638">
    <property type="entry name" value="HLH_DNA-bd_sf"/>
</dbReference>
<evidence type="ECO:0000256" key="4">
    <source>
        <dbReference type="ARBA" id="ARBA00023242"/>
    </source>
</evidence>
<dbReference type="SUPFAM" id="SSF47459">
    <property type="entry name" value="HLH, helix-loop-helix DNA-binding domain"/>
    <property type="match status" value="1"/>
</dbReference>
<dbReference type="AlphaFoldDB" id="A0A9D4UF58"/>
<dbReference type="GO" id="GO:0000978">
    <property type="term" value="F:RNA polymerase II cis-regulatory region sequence-specific DNA binding"/>
    <property type="evidence" value="ECO:0007669"/>
    <property type="project" value="TreeGrafter"/>
</dbReference>
<comment type="caution">
    <text evidence="6">The sequence shown here is derived from an EMBL/GenBank/DDBJ whole genome shotgun (WGS) entry which is preliminary data.</text>
</comment>
<evidence type="ECO:0000256" key="2">
    <source>
        <dbReference type="ARBA" id="ARBA00023015"/>
    </source>
</evidence>
<keyword evidence="8" id="KW-1185">Reference proteome</keyword>
<protein>
    <recommendedName>
        <fullName evidence="5">BHLH domain-containing protein</fullName>
    </recommendedName>
</protein>
<sequence length="442" mass="47505">MSNLQQMHHYNGLLRYHSAPSSLLASLIDAEEQLAVTGDSATLATFAEIEFAQFLDDHLCNLVSESNSVLEPMSSSALAGNSDSQCPLLGDIQSSTNHGDHAKLQLEEERIMRFEEPHSGSTTNGLSPELLSSTLASGGLLGTTLAASCGSAPMKLDAFVDVSVKAHTSETKSTSSPAPALVAMNPASLLEAPTFQKAPLECHTLMAGIAVESFLLPSVYEPANLDNVKLASRGAHGGEIAQVQTVNVLHPSVKRTSGLLRQHSSPAEFFSHLSSDVAFPSKVLSAGKSSEEAKIGRGANQGTARMGALYSIGVHGQDFHNMHRAQSSESTSRSGEVPHNYTKVSSSRLTETEVLCKVSAKRGYATHPRSIAERVRRTKINEGIKKLQDLVPVTEKFANTVTMLDEAVEYIKHLQRQVQELSACRQHCARICHSEGNIDIEQ</sequence>
<dbReference type="InterPro" id="IPR045843">
    <property type="entry name" value="IND-like"/>
</dbReference>
<evidence type="ECO:0000313" key="8">
    <source>
        <dbReference type="Proteomes" id="UP000886520"/>
    </source>
</evidence>
<dbReference type="PROSITE" id="PS50888">
    <property type="entry name" value="BHLH"/>
    <property type="match status" value="1"/>
</dbReference>
<dbReference type="EMBL" id="JABFUD020000018">
    <property type="protein sequence ID" value="KAI5066179.1"/>
    <property type="molecule type" value="Genomic_DNA"/>
</dbReference>
<dbReference type="PANTHER" id="PTHR16223:SF125">
    <property type="entry name" value="OS08G0506700 PROTEIN"/>
    <property type="match status" value="1"/>
</dbReference>
<dbReference type="EMBL" id="JABFUD020000018">
    <property type="protein sequence ID" value="KAI5066495.1"/>
    <property type="molecule type" value="Genomic_DNA"/>
</dbReference>
<proteinExistence type="predicted"/>
<dbReference type="OrthoDB" id="2019494at2759"/>
<gene>
    <name evidence="6" type="ORF">GOP47_0018803</name>
    <name evidence="7" type="ORF">GOP47_0019119</name>
</gene>
<name>A0A9D4UF58_ADICA</name>
<evidence type="ECO:0000259" key="5">
    <source>
        <dbReference type="PROSITE" id="PS50888"/>
    </source>
</evidence>
<keyword evidence="4" id="KW-0539">Nucleus</keyword>
<organism evidence="6 8">
    <name type="scientific">Adiantum capillus-veneris</name>
    <name type="common">Maidenhair fern</name>
    <dbReference type="NCBI Taxonomy" id="13818"/>
    <lineage>
        <taxon>Eukaryota</taxon>
        <taxon>Viridiplantae</taxon>
        <taxon>Streptophyta</taxon>
        <taxon>Embryophyta</taxon>
        <taxon>Tracheophyta</taxon>
        <taxon>Polypodiopsida</taxon>
        <taxon>Polypodiidae</taxon>
        <taxon>Polypodiales</taxon>
        <taxon>Pteridineae</taxon>
        <taxon>Pteridaceae</taxon>
        <taxon>Vittarioideae</taxon>
        <taxon>Adiantum</taxon>
    </lineage>
</organism>
<dbReference type="PANTHER" id="PTHR16223">
    <property type="entry name" value="TRANSCRIPTION FACTOR BHLH83-RELATED"/>
    <property type="match status" value="1"/>
</dbReference>
<evidence type="ECO:0000256" key="3">
    <source>
        <dbReference type="ARBA" id="ARBA00023163"/>
    </source>
</evidence>
<evidence type="ECO:0000256" key="1">
    <source>
        <dbReference type="ARBA" id="ARBA00004123"/>
    </source>
</evidence>
<accession>A0A9D4UF58</accession>
<dbReference type="GO" id="GO:0046983">
    <property type="term" value="F:protein dimerization activity"/>
    <property type="evidence" value="ECO:0007669"/>
    <property type="project" value="InterPro"/>
</dbReference>
<evidence type="ECO:0000313" key="6">
    <source>
        <dbReference type="EMBL" id="KAI5066179.1"/>
    </source>
</evidence>
<dbReference type="InterPro" id="IPR011598">
    <property type="entry name" value="bHLH_dom"/>
</dbReference>
<dbReference type="GO" id="GO:0000981">
    <property type="term" value="F:DNA-binding transcription factor activity, RNA polymerase II-specific"/>
    <property type="evidence" value="ECO:0007669"/>
    <property type="project" value="TreeGrafter"/>
</dbReference>
<evidence type="ECO:0000313" key="7">
    <source>
        <dbReference type="EMBL" id="KAI5066495.1"/>
    </source>
</evidence>
<feature type="domain" description="BHLH" evidence="5">
    <location>
        <begin position="364"/>
        <end position="414"/>
    </location>
</feature>
<dbReference type="Pfam" id="PF00010">
    <property type="entry name" value="HLH"/>
    <property type="match status" value="1"/>
</dbReference>
<keyword evidence="2" id="KW-0805">Transcription regulation</keyword>
<dbReference type="SMART" id="SM00353">
    <property type="entry name" value="HLH"/>
    <property type="match status" value="1"/>
</dbReference>